<dbReference type="GO" id="GO:0016301">
    <property type="term" value="F:kinase activity"/>
    <property type="evidence" value="ECO:0007669"/>
    <property type="project" value="UniProtKB-UniRule"/>
</dbReference>
<evidence type="ECO:0000256" key="2">
    <source>
        <dbReference type="PIRSR" id="PIRSR037318-50"/>
    </source>
</evidence>
<dbReference type="AlphaFoldDB" id="A0A450WIB1"/>
<evidence type="ECO:0000313" key="4">
    <source>
        <dbReference type="EMBL" id="VFJ67188.1"/>
    </source>
</evidence>
<keyword evidence="1" id="KW-0418">Kinase</keyword>
<keyword evidence="1" id="KW-0448">Lipopolysaccharide biosynthesis</keyword>
<sequence>MKIYLREEFKRLWRDADPFVRAGKLRGKVFRAQKARTTLQFESNGRQYFLKLHKGIGWPEIAKNLLQLRLPVLGAGNERRAILALTEIGVGTMSIAAFGEKGLNPAKRLSFIITDAIEPAMSLEEIAWQWRENPPDPKLKRAVLDRVCRMTRLMHEGNINHRDLYLCHFLWRGYPGQTPDSPLPDLVLIDLHRALIHKRLPYRWKVKDLAGLYYSAMDAGLTDRDRFRFIGAYSKKGLRAALTEDGALWDEVEYKAKKLYEKAIRKGILSSR</sequence>
<keyword evidence="1" id="KW-0067">ATP-binding</keyword>
<accession>A0A450WIB1</accession>
<gene>
    <name evidence="3" type="ORF">BECKFM1743A_GA0114220_104271</name>
    <name evidence="5" type="ORF">BECKFM1743B_GA0114221_104411</name>
    <name evidence="4" type="ORF">BECKFM1743C_GA0114222_104471</name>
</gene>
<feature type="active site" evidence="2">
    <location>
        <position position="163"/>
    </location>
</feature>
<evidence type="ECO:0000313" key="3">
    <source>
        <dbReference type="EMBL" id="VFJ66815.1"/>
    </source>
</evidence>
<dbReference type="EMBL" id="CAADEZ010000427">
    <property type="protein sequence ID" value="VFJ66815.1"/>
    <property type="molecule type" value="Genomic_DNA"/>
</dbReference>
<dbReference type="EC" id="2.7.1.-" evidence="1"/>
<keyword evidence="1 5" id="KW-0808">Transferase</keyword>
<dbReference type="GO" id="GO:0005524">
    <property type="term" value="F:ATP binding"/>
    <property type="evidence" value="ECO:0007669"/>
    <property type="project" value="UniProtKB-UniRule"/>
</dbReference>
<dbReference type="EMBL" id="CAADFL010000441">
    <property type="protein sequence ID" value="VFK16762.1"/>
    <property type="molecule type" value="Genomic_DNA"/>
</dbReference>
<evidence type="ECO:0000256" key="1">
    <source>
        <dbReference type="PIRNR" id="PIRNR037318"/>
    </source>
</evidence>
<reference evidence="5" key="1">
    <citation type="submission" date="2019-02" db="EMBL/GenBank/DDBJ databases">
        <authorList>
            <person name="Gruber-Vodicka R. H."/>
            <person name="Seah K. B. B."/>
        </authorList>
    </citation>
    <scope>NUCLEOTIDE SEQUENCE</scope>
    <source>
        <strain evidence="3">BECK_BZ163</strain>
        <strain evidence="5">BECK_BZ164</strain>
        <strain evidence="4">BECK_BZ165</strain>
    </source>
</reference>
<dbReference type="Pfam" id="PF06293">
    <property type="entry name" value="Kdo"/>
    <property type="match status" value="1"/>
</dbReference>
<dbReference type="NCBIfam" id="NF011703">
    <property type="entry name" value="PRK15123.1"/>
    <property type="match status" value="1"/>
</dbReference>
<dbReference type="EMBL" id="CAADFA010000447">
    <property type="protein sequence ID" value="VFJ67188.1"/>
    <property type="molecule type" value="Genomic_DNA"/>
</dbReference>
<comment type="function">
    <text evidence="1">Kinase involved in the biosynthesis of the core oligosaccharide region of lipopolysaccharide (LPS). Catalyzes the phosphorylation of heptose I (HepI), the first heptose added to the Kdo2-lipid A module.</text>
</comment>
<name>A0A450WIB1_9GAMM</name>
<evidence type="ECO:0000313" key="5">
    <source>
        <dbReference type="EMBL" id="VFK16762.1"/>
    </source>
</evidence>
<dbReference type="GO" id="GO:0009244">
    <property type="term" value="P:lipopolysaccharide core region biosynthetic process"/>
    <property type="evidence" value="ECO:0007669"/>
    <property type="project" value="UniProtKB-UniRule"/>
</dbReference>
<proteinExistence type="inferred from homology"/>
<protein>
    <recommendedName>
        <fullName evidence="1">Lipopolysaccharide core heptose(I) kinase</fullName>
        <ecNumber evidence="1">2.7.1.-</ecNumber>
    </recommendedName>
</protein>
<dbReference type="PIRSF" id="PIRSF037318">
    <property type="entry name" value="RfaP"/>
    <property type="match status" value="1"/>
</dbReference>
<dbReference type="InterPro" id="IPR017172">
    <property type="entry name" value="Lsacc_core_hep_kinase_RfaP"/>
</dbReference>
<dbReference type="UniPathway" id="UPA00958"/>
<comment type="similarity">
    <text evidence="1">Belongs to the protein kinase superfamily. KdkA/rfaP family.</text>
</comment>
<keyword evidence="1" id="KW-0547">Nucleotide-binding</keyword>
<organism evidence="5">
    <name type="scientific">Candidatus Kentrum sp. FM</name>
    <dbReference type="NCBI Taxonomy" id="2126340"/>
    <lineage>
        <taxon>Bacteria</taxon>
        <taxon>Pseudomonadati</taxon>
        <taxon>Pseudomonadota</taxon>
        <taxon>Gammaproteobacteria</taxon>
        <taxon>Candidatus Kentrum</taxon>
    </lineage>
</organism>
<comment type="pathway">
    <text evidence="1">Bacterial outer membrane biogenesis; LPS core biosynthesis.</text>
</comment>